<sequence length="384" mass="42830">MAKHRLLAVGALLVFTCGVALARPTIENESIIKAQAVDKLMRIFGMQGKGRPVADDTRDAPQYMLDLYRTVVGDAGVMTTANPFDANVVRSFTAQGRADTLHYVFNTTSVVPAENVLGAELHLFKLKPKREYRQRIRPGDHIVEIRVFQVRTDSNRLLEARRTSLYSVGWEVFHVTEVVKEWQQDGQSNQGIVIEIVSLSGDVLPSTLLRFAKRREHNKARQPLLVVFTDDGRPRATKRVLANASNDIFHPNALMTSRDKRNSEPVDYAPLKSQHEADDSPCALRPLYVDFEKIGWSSWIISPKGYHAYHCKGQCPFPLGETGNPTNHATVQSIVSALGLHDGVSAPCCVPDKLHPIGLLYFDEDENVVLKQYEDMVASSCGCH</sequence>
<dbReference type="PROSITE" id="PS51362">
    <property type="entry name" value="TGF_BETA_2"/>
    <property type="match status" value="1"/>
</dbReference>
<name>A0ABM1E6X8_PRICU</name>
<comment type="subcellular location">
    <subcellularLocation>
        <location evidence="1">Secreted</location>
    </subcellularLocation>
</comment>
<dbReference type="InterPro" id="IPR001111">
    <property type="entry name" value="TGF-b_propeptide"/>
</dbReference>
<dbReference type="PANTHER" id="PTHR11848">
    <property type="entry name" value="TGF-BETA FAMILY"/>
    <property type="match status" value="1"/>
</dbReference>
<evidence type="ECO:0000313" key="10">
    <source>
        <dbReference type="RefSeq" id="XP_014667949.1"/>
    </source>
</evidence>
<dbReference type="PROSITE" id="PS00250">
    <property type="entry name" value="TGF_BETA_1"/>
    <property type="match status" value="1"/>
</dbReference>
<feature type="signal peptide" evidence="7">
    <location>
        <begin position="1"/>
        <end position="22"/>
    </location>
</feature>
<evidence type="ECO:0000256" key="3">
    <source>
        <dbReference type="ARBA" id="ARBA00022525"/>
    </source>
</evidence>
<keyword evidence="9" id="KW-1185">Reference proteome</keyword>
<dbReference type="InterPro" id="IPR029034">
    <property type="entry name" value="Cystine-knot_cytokine"/>
</dbReference>
<feature type="domain" description="TGF-beta family profile" evidence="8">
    <location>
        <begin position="258"/>
        <end position="384"/>
    </location>
</feature>
<dbReference type="SMART" id="SM00204">
    <property type="entry name" value="TGFB"/>
    <property type="match status" value="1"/>
</dbReference>
<dbReference type="CDD" id="cd13765">
    <property type="entry name" value="TGF_beta_ADMP"/>
    <property type="match status" value="1"/>
</dbReference>
<evidence type="ECO:0000259" key="8">
    <source>
        <dbReference type="PROSITE" id="PS51362"/>
    </source>
</evidence>
<feature type="chain" id="PRO_5045037921" evidence="7">
    <location>
        <begin position="23"/>
        <end position="384"/>
    </location>
</feature>
<dbReference type="Gene3D" id="2.60.120.970">
    <property type="match status" value="1"/>
</dbReference>
<proteinExistence type="inferred from homology"/>
<evidence type="ECO:0000256" key="5">
    <source>
        <dbReference type="ARBA" id="ARBA00023157"/>
    </source>
</evidence>
<dbReference type="Proteomes" id="UP000695022">
    <property type="component" value="Unplaced"/>
</dbReference>
<accession>A0ABM1E6X8</accession>
<dbReference type="GeneID" id="106809394"/>
<dbReference type="InterPro" id="IPR015615">
    <property type="entry name" value="TGF-beta-rel"/>
</dbReference>
<evidence type="ECO:0000256" key="1">
    <source>
        <dbReference type="ARBA" id="ARBA00004613"/>
    </source>
</evidence>
<dbReference type="Pfam" id="PF00019">
    <property type="entry name" value="TGF_beta"/>
    <property type="match status" value="1"/>
</dbReference>
<protein>
    <submittedName>
        <fullName evidence="10">Bone morphogenetic protein 2-like</fullName>
    </submittedName>
</protein>
<keyword evidence="7" id="KW-0732">Signal</keyword>
<dbReference type="InterPro" id="IPR001839">
    <property type="entry name" value="TGF-b_C"/>
</dbReference>
<evidence type="ECO:0000256" key="6">
    <source>
        <dbReference type="RuleBase" id="RU000354"/>
    </source>
</evidence>
<evidence type="ECO:0000256" key="2">
    <source>
        <dbReference type="ARBA" id="ARBA00006656"/>
    </source>
</evidence>
<evidence type="ECO:0000256" key="7">
    <source>
        <dbReference type="SAM" id="SignalP"/>
    </source>
</evidence>
<organism evidence="9 10">
    <name type="scientific">Priapulus caudatus</name>
    <name type="common">Priapulid worm</name>
    <dbReference type="NCBI Taxonomy" id="37621"/>
    <lineage>
        <taxon>Eukaryota</taxon>
        <taxon>Metazoa</taxon>
        <taxon>Ecdysozoa</taxon>
        <taxon>Scalidophora</taxon>
        <taxon>Priapulida</taxon>
        <taxon>Priapulimorpha</taxon>
        <taxon>Priapulimorphida</taxon>
        <taxon>Priapulidae</taxon>
        <taxon>Priapulus</taxon>
    </lineage>
</organism>
<keyword evidence="4 6" id="KW-0339">Growth factor</keyword>
<dbReference type="PANTHER" id="PTHR11848:SF308">
    <property type="entry name" value="BMP-LIKE PROTEIN UNC-129"/>
    <property type="match status" value="1"/>
</dbReference>
<keyword evidence="3" id="KW-0964">Secreted</keyword>
<dbReference type="InterPro" id="IPR017948">
    <property type="entry name" value="TGFb_CS"/>
</dbReference>
<dbReference type="Gene3D" id="2.10.90.10">
    <property type="entry name" value="Cystine-knot cytokines"/>
    <property type="match status" value="1"/>
</dbReference>
<dbReference type="Pfam" id="PF00688">
    <property type="entry name" value="TGFb_propeptide"/>
    <property type="match status" value="1"/>
</dbReference>
<evidence type="ECO:0000313" key="9">
    <source>
        <dbReference type="Proteomes" id="UP000695022"/>
    </source>
</evidence>
<gene>
    <name evidence="10" type="primary">LOC106809394</name>
</gene>
<reference evidence="10" key="1">
    <citation type="submission" date="2025-08" db="UniProtKB">
        <authorList>
            <consortium name="RefSeq"/>
        </authorList>
    </citation>
    <scope>IDENTIFICATION</scope>
</reference>
<evidence type="ECO:0000256" key="4">
    <source>
        <dbReference type="ARBA" id="ARBA00023030"/>
    </source>
</evidence>
<keyword evidence="5" id="KW-1015">Disulfide bond</keyword>
<dbReference type="SUPFAM" id="SSF57501">
    <property type="entry name" value="Cystine-knot cytokines"/>
    <property type="match status" value="1"/>
</dbReference>
<comment type="similarity">
    <text evidence="2 6">Belongs to the TGF-beta family.</text>
</comment>
<dbReference type="RefSeq" id="XP_014667949.1">
    <property type="nucleotide sequence ID" value="XM_014812463.1"/>
</dbReference>